<dbReference type="InterPro" id="IPR016040">
    <property type="entry name" value="NAD(P)-bd_dom"/>
</dbReference>
<sequence length="233" mass="25959">MRILLLGATGRVGRFVLQYALQDGHEVTVLVRSLDKLNVQLAEYAEDLVDSPKNMSAINHSLPIHEQIPSLRVIVGDVLNSSDLYTALDGVQAVISTLNTDKTNTLSVSTPMIADLMQKQLIARIITVGTAGILQSRIEADKYRYESSESKRKSTRAAEEHRMMYETLRDSKLDWTVVCPTYLPDGDYTGVYRDEQDVLPEGGASISTGDTAYFTYQQLSDPRYIGYRVGLAY</sequence>
<dbReference type="PANTHER" id="PTHR43355:SF2">
    <property type="entry name" value="FLAVIN REDUCTASE (NADPH)"/>
    <property type="match status" value="1"/>
</dbReference>
<protein>
    <recommendedName>
        <fullName evidence="1">NAD(P)-binding domain-containing protein</fullName>
    </recommendedName>
</protein>
<gene>
    <name evidence="2" type="ORF">PTI45_00270</name>
</gene>
<feature type="domain" description="NAD(P)-binding" evidence="1">
    <location>
        <begin position="7"/>
        <end position="39"/>
    </location>
</feature>
<accession>A0A1E3L943</accession>
<dbReference type="Gene3D" id="3.40.50.720">
    <property type="entry name" value="NAD(P)-binding Rossmann-like Domain"/>
    <property type="match status" value="1"/>
</dbReference>
<dbReference type="STRING" id="1886670.PTI45_00270"/>
<feature type="domain" description="NAD(P)-binding" evidence="1">
    <location>
        <begin position="67"/>
        <end position="222"/>
    </location>
</feature>
<dbReference type="InterPro" id="IPR051606">
    <property type="entry name" value="Polyketide_Oxido-like"/>
</dbReference>
<dbReference type="AlphaFoldDB" id="A0A1E3L943"/>
<dbReference type="Pfam" id="PF13460">
    <property type="entry name" value="NAD_binding_10"/>
    <property type="match status" value="2"/>
</dbReference>
<proteinExistence type="predicted"/>
<dbReference type="RefSeq" id="WP_069325762.1">
    <property type="nucleotide sequence ID" value="NZ_MDER01000012.1"/>
</dbReference>
<keyword evidence="3" id="KW-1185">Reference proteome</keyword>
<dbReference type="Proteomes" id="UP000094578">
    <property type="component" value="Unassembled WGS sequence"/>
</dbReference>
<dbReference type="GO" id="GO:0016646">
    <property type="term" value="F:oxidoreductase activity, acting on the CH-NH group of donors, NAD or NADP as acceptor"/>
    <property type="evidence" value="ECO:0007669"/>
    <property type="project" value="TreeGrafter"/>
</dbReference>
<evidence type="ECO:0000313" key="2">
    <source>
        <dbReference type="EMBL" id="ODP30337.1"/>
    </source>
</evidence>
<reference evidence="2 3" key="1">
    <citation type="submission" date="2016-08" db="EMBL/GenBank/DDBJ databases">
        <title>Genome sequencing of Paenibacillus sp. TI45-13ar, isolated from Korean traditional nuruk.</title>
        <authorList>
            <person name="Kim S.-J."/>
        </authorList>
    </citation>
    <scope>NUCLEOTIDE SEQUENCE [LARGE SCALE GENOMIC DNA]</scope>
    <source>
        <strain evidence="2 3">TI45-13ar</strain>
    </source>
</reference>
<organism evidence="2 3">
    <name type="scientific">Paenibacillus nuruki</name>
    <dbReference type="NCBI Taxonomy" id="1886670"/>
    <lineage>
        <taxon>Bacteria</taxon>
        <taxon>Bacillati</taxon>
        <taxon>Bacillota</taxon>
        <taxon>Bacilli</taxon>
        <taxon>Bacillales</taxon>
        <taxon>Paenibacillaceae</taxon>
        <taxon>Paenibacillus</taxon>
    </lineage>
</organism>
<dbReference type="PANTHER" id="PTHR43355">
    <property type="entry name" value="FLAVIN REDUCTASE (NADPH)"/>
    <property type="match status" value="1"/>
</dbReference>
<dbReference type="EMBL" id="MDER01000012">
    <property type="protein sequence ID" value="ODP30337.1"/>
    <property type="molecule type" value="Genomic_DNA"/>
</dbReference>
<dbReference type="InterPro" id="IPR036291">
    <property type="entry name" value="NAD(P)-bd_dom_sf"/>
</dbReference>
<comment type="caution">
    <text evidence="2">The sequence shown here is derived from an EMBL/GenBank/DDBJ whole genome shotgun (WGS) entry which is preliminary data.</text>
</comment>
<dbReference type="PATRIC" id="fig|1886670.3.peg.280"/>
<name>A0A1E3L943_9BACL</name>
<evidence type="ECO:0000313" key="3">
    <source>
        <dbReference type="Proteomes" id="UP000094578"/>
    </source>
</evidence>
<dbReference type="SUPFAM" id="SSF51735">
    <property type="entry name" value="NAD(P)-binding Rossmann-fold domains"/>
    <property type="match status" value="1"/>
</dbReference>
<evidence type="ECO:0000259" key="1">
    <source>
        <dbReference type="Pfam" id="PF13460"/>
    </source>
</evidence>